<comment type="caution">
    <text evidence="1">The sequence shown here is derived from an EMBL/GenBank/DDBJ whole genome shotgun (WGS) entry which is preliminary data.</text>
</comment>
<evidence type="ECO:0000313" key="2">
    <source>
        <dbReference type="Proteomes" id="UP000246114"/>
    </source>
</evidence>
<protein>
    <submittedName>
        <fullName evidence="1">Uncharacterized protein</fullName>
    </submittedName>
</protein>
<proteinExistence type="predicted"/>
<gene>
    <name evidence="1" type="ORF">DBY38_02825</name>
</gene>
<dbReference type="AlphaFoldDB" id="A0A316M9S7"/>
<accession>A0A316M9S7</accession>
<name>A0A316M9S7_9CLOT</name>
<dbReference type="RefSeq" id="WP_168972673.1">
    <property type="nucleotide sequence ID" value="NZ_CP076620.1"/>
</dbReference>
<organism evidence="1 2">
    <name type="scientific">Clostridium cadaveris</name>
    <dbReference type="NCBI Taxonomy" id="1529"/>
    <lineage>
        <taxon>Bacteria</taxon>
        <taxon>Bacillati</taxon>
        <taxon>Bacillota</taxon>
        <taxon>Clostridia</taxon>
        <taxon>Eubacteriales</taxon>
        <taxon>Clostridiaceae</taxon>
        <taxon>Clostridium</taxon>
    </lineage>
</organism>
<sequence>MDDILIRNIPRHIISKIDEDWKNQNYKSRNEYLNKQLELMISLEPLKKMEDNYTYLIKRLSKVIEYNSMLMEALAEEILSEDIQTIIKNKL</sequence>
<dbReference type="Proteomes" id="UP000246114">
    <property type="component" value="Unassembled WGS sequence"/>
</dbReference>
<dbReference type="GeneID" id="90543994"/>
<reference evidence="1 2" key="1">
    <citation type="submission" date="2018-03" db="EMBL/GenBank/DDBJ databases">
        <title>The uncultured portion of the human microbiome is neutrally assembled.</title>
        <authorList>
            <person name="Jeraldo P."/>
            <person name="Boardman L."/>
            <person name="White B.A."/>
            <person name="Nelson H."/>
            <person name="Goldenfeld N."/>
            <person name="Chia N."/>
        </authorList>
    </citation>
    <scope>NUCLEOTIDE SEQUENCE [LARGE SCALE GENOMIC DNA]</scope>
    <source>
        <strain evidence="1">CIM:MAG 903</strain>
    </source>
</reference>
<evidence type="ECO:0000313" key="1">
    <source>
        <dbReference type="EMBL" id="PWL55056.1"/>
    </source>
</evidence>
<dbReference type="EMBL" id="QAMZ01000014">
    <property type="protein sequence ID" value="PWL55056.1"/>
    <property type="molecule type" value="Genomic_DNA"/>
</dbReference>